<dbReference type="InterPro" id="IPR002347">
    <property type="entry name" value="SDR_fam"/>
</dbReference>
<dbReference type="Pfam" id="PF13561">
    <property type="entry name" value="adh_short_C2"/>
    <property type="match status" value="1"/>
</dbReference>
<dbReference type="PRINTS" id="PR00081">
    <property type="entry name" value="GDHRDH"/>
</dbReference>
<keyword evidence="2 3" id="KW-0560">Oxidoreductase</keyword>
<protein>
    <submittedName>
        <fullName evidence="3">Glucose 1-dehydrogenase</fullName>
        <ecNumber evidence="3">1.1.1.47</ecNumber>
    </submittedName>
</protein>
<dbReference type="EMBL" id="JAAXPC010000013">
    <property type="protein sequence ID" value="NKY03905.1"/>
    <property type="molecule type" value="Genomic_DNA"/>
</dbReference>
<dbReference type="PANTHER" id="PTHR24321:SF8">
    <property type="entry name" value="ESTRADIOL 17-BETA-DEHYDROGENASE 8-RELATED"/>
    <property type="match status" value="1"/>
</dbReference>
<dbReference type="InterPro" id="IPR036291">
    <property type="entry name" value="NAD(P)-bd_dom_sf"/>
</dbReference>
<dbReference type="SUPFAM" id="SSF51735">
    <property type="entry name" value="NAD(P)-binding Rossmann-fold domains"/>
    <property type="match status" value="1"/>
</dbReference>
<dbReference type="Gene3D" id="3.40.50.720">
    <property type="entry name" value="NAD(P)-binding Rossmann-like Domain"/>
    <property type="match status" value="1"/>
</dbReference>
<reference evidence="3 4" key="1">
    <citation type="submission" date="2020-04" db="EMBL/GenBank/DDBJ databases">
        <title>MicrobeNet Type strains.</title>
        <authorList>
            <person name="Nicholson A.C."/>
        </authorList>
    </citation>
    <scope>NUCLEOTIDE SEQUENCE [LARGE SCALE GENOMIC DNA]</scope>
    <source>
        <strain evidence="3 4">ATCC BAA-14</strain>
    </source>
</reference>
<dbReference type="NCBIfam" id="NF005559">
    <property type="entry name" value="PRK07231.1"/>
    <property type="match status" value="1"/>
</dbReference>
<dbReference type="Proteomes" id="UP000563898">
    <property type="component" value="Unassembled WGS sequence"/>
</dbReference>
<dbReference type="RefSeq" id="WP_006370892.1">
    <property type="nucleotide sequence ID" value="NZ_JAAXPC010000013.1"/>
</dbReference>
<evidence type="ECO:0000313" key="3">
    <source>
        <dbReference type="EMBL" id="NKY03905.1"/>
    </source>
</evidence>
<proteinExistence type="inferred from homology"/>
<dbReference type="FunFam" id="3.40.50.720:FF:000084">
    <property type="entry name" value="Short-chain dehydrogenase reductase"/>
    <property type="match status" value="1"/>
</dbReference>
<dbReference type="GO" id="GO:0047936">
    <property type="term" value="F:glucose 1-dehydrogenase [NAD(P)+] activity"/>
    <property type="evidence" value="ECO:0007669"/>
    <property type="project" value="UniProtKB-EC"/>
</dbReference>
<organism evidence="3 4">
    <name type="scientific">Gordonia polyisoprenivorans</name>
    <dbReference type="NCBI Taxonomy" id="84595"/>
    <lineage>
        <taxon>Bacteria</taxon>
        <taxon>Bacillati</taxon>
        <taxon>Actinomycetota</taxon>
        <taxon>Actinomycetes</taxon>
        <taxon>Mycobacteriales</taxon>
        <taxon>Gordoniaceae</taxon>
        <taxon>Gordonia</taxon>
    </lineage>
</organism>
<sequence>MPANAPGRVAGKVAIVTGGANGMGAAHARVLVEHGAKVVIADLADDRGNALASELGGAALFAHLDVTDAEQWRSVVATAGEAFGPVTVLINNAGILLTDSVESVSEQDYRKTVEVNQIGPYLGMQAVIPGMKAAGSGSIINVSSTAGIVGIAENFAYSATKWAVRGMTKAAAVDLAPHRIRVNAILPGEVHTRMIADLDLDVSDTPLHRFGDPREIALLALYLASDESAYTTGADHVIDGGYSVP</sequence>
<comment type="similarity">
    <text evidence="1">Belongs to the short-chain dehydrogenases/reductases (SDR) family.</text>
</comment>
<name>A0A846WQT1_9ACTN</name>
<evidence type="ECO:0000313" key="4">
    <source>
        <dbReference type="Proteomes" id="UP000563898"/>
    </source>
</evidence>
<evidence type="ECO:0000256" key="2">
    <source>
        <dbReference type="ARBA" id="ARBA00023002"/>
    </source>
</evidence>
<dbReference type="PROSITE" id="PS00061">
    <property type="entry name" value="ADH_SHORT"/>
    <property type="match status" value="1"/>
</dbReference>
<dbReference type="InterPro" id="IPR020904">
    <property type="entry name" value="Sc_DH/Rdtase_CS"/>
</dbReference>
<accession>A0A846WQT1</accession>
<gene>
    <name evidence="3" type="ORF">HGA05_20250</name>
</gene>
<dbReference type="PRINTS" id="PR00080">
    <property type="entry name" value="SDRFAMILY"/>
</dbReference>
<dbReference type="PANTHER" id="PTHR24321">
    <property type="entry name" value="DEHYDROGENASES, SHORT CHAIN"/>
    <property type="match status" value="1"/>
</dbReference>
<evidence type="ECO:0000256" key="1">
    <source>
        <dbReference type="ARBA" id="ARBA00006484"/>
    </source>
</evidence>
<dbReference type="EC" id="1.1.1.47" evidence="3"/>
<comment type="caution">
    <text evidence="3">The sequence shown here is derived from an EMBL/GenBank/DDBJ whole genome shotgun (WGS) entry which is preliminary data.</text>
</comment>
<dbReference type="AlphaFoldDB" id="A0A846WQT1"/>